<dbReference type="InterPro" id="IPR006517">
    <property type="entry name" value="Phage_terminase_lsu-like_C"/>
</dbReference>
<dbReference type="AlphaFoldDB" id="A0A5C7J7I8"/>
<accession>A0A5C7J7I8</accession>
<evidence type="ECO:0000313" key="4">
    <source>
        <dbReference type="Proteomes" id="UP000321026"/>
    </source>
</evidence>
<evidence type="ECO:0000256" key="1">
    <source>
        <dbReference type="ARBA" id="ARBA00022612"/>
    </source>
</evidence>
<evidence type="ECO:0000313" key="3">
    <source>
        <dbReference type="EMBL" id="TXG76902.1"/>
    </source>
</evidence>
<comment type="caution">
    <text evidence="3">The sequence shown here is derived from an EMBL/GenBank/DDBJ whole genome shotgun (WGS) entry which is preliminary data.</text>
</comment>
<dbReference type="EMBL" id="SSDS01000060">
    <property type="protein sequence ID" value="TXG76902.1"/>
    <property type="molecule type" value="Genomic_DNA"/>
</dbReference>
<reference evidence="3 4" key="1">
    <citation type="submission" date="2018-09" db="EMBL/GenBank/DDBJ databases">
        <title>Metagenome Assembled Genomes from an Advanced Water Purification Facility.</title>
        <authorList>
            <person name="Stamps B.W."/>
            <person name="Spear J.R."/>
        </authorList>
    </citation>
    <scope>NUCLEOTIDE SEQUENCE [LARGE SCALE GENOMIC DNA]</scope>
    <source>
        <strain evidence="3">Bin_63_2</strain>
    </source>
</reference>
<evidence type="ECO:0000259" key="2">
    <source>
        <dbReference type="Pfam" id="PF17289"/>
    </source>
</evidence>
<organism evidence="3 4">
    <name type="scientific">Candidatus Dojkabacteria bacterium</name>
    <dbReference type="NCBI Taxonomy" id="2099670"/>
    <lineage>
        <taxon>Bacteria</taxon>
        <taxon>Candidatus Dojkabacteria</taxon>
    </lineage>
</organism>
<dbReference type="Gene3D" id="3.30.420.240">
    <property type="match status" value="1"/>
</dbReference>
<gene>
    <name evidence="3" type="ORF">E6Q11_03780</name>
</gene>
<dbReference type="Proteomes" id="UP000321026">
    <property type="component" value="Unassembled WGS sequence"/>
</dbReference>
<name>A0A5C7J7I8_9BACT</name>
<keyword evidence="1" id="KW-1188">Viral release from host cell</keyword>
<dbReference type="InterPro" id="IPR035421">
    <property type="entry name" value="Terminase_6C"/>
</dbReference>
<feature type="domain" description="Terminase large subunit gp17-like C-terminal" evidence="2">
    <location>
        <begin position="335"/>
        <end position="479"/>
    </location>
</feature>
<protein>
    <recommendedName>
        <fullName evidence="2">Terminase large subunit gp17-like C-terminal domain-containing protein</fullName>
    </recommendedName>
</protein>
<dbReference type="NCBIfam" id="TIGR01630">
    <property type="entry name" value="psiM2_ORF9"/>
    <property type="match status" value="1"/>
</dbReference>
<proteinExistence type="predicted"/>
<sequence length="505" mass="57473">MRTSSFFDRKSRRRKVNNQQALIELDRICVDKGKLRNFIKLAWTQVEPARPFISGWHIDALAEHFEAITAGQLNRLVINIPPGHMKSLAACVFWPAWVWTLKPETKWIYASYSMGLSQRDNLRMRRLLESDWYQSRFGHAFKPLRDNWGAIKFMNDHAGFRLCTSTDGTVTGEHADVQVCDDPIKPQDARGGLLATKTALTACLEWWNETMASRLVDFDKSARVIIMQRLHVHDLAGAVLKEGGYEHLCLPMEYEPKMVCTTAIGFKDPRSEKGELLWPERFSEQAVSQIKKELGPRGEAAQLQQQPAPLSGSVFEKEHVRFWHEQPTVKTIISSWDCTFKETGSSYVVGQVWGVSADAETYILLEQIRKRMSFSETLAAIRKIAHHYPTASAHLIEEKANGSAIIDTLRDQIPGIVPVLPLGGKEARAHAIESLWSNGQVLLPSPDKYPWVNDFIQELLEFPSSLFDDQVDAMTQALSWLREKMLRLKTFMRSMNNTGNISCFL</sequence>
<dbReference type="Pfam" id="PF17289">
    <property type="entry name" value="Terminase_6C"/>
    <property type="match status" value="1"/>
</dbReference>